<accession>A0A078KCW0</accession>
<dbReference type="InterPro" id="IPR003890">
    <property type="entry name" value="MIF4G-like_typ-3"/>
</dbReference>
<comment type="similarity">
    <text evidence="2">Belongs to the CWC22 family.</text>
</comment>
<feature type="domain" description="MI" evidence="7">
    <location>
        <begin position="741"/>
        <end position="857"/>
    </location>
</feature>
<feature type="compositionally biased region" description="Basic and acidic residues" evidence="6">
    <location>
        <begin position="32"/>
        <end position="49"/>
    </location>
</feature>
<reference evidence="9" key="3">
    <citation type="submission" date="2014-05" db="EMBL/GenBank/DDBJ databases">
        <authorList>
            <person name="Aslett M.A."/>
            <person name="De Silva N."/>
        </authorList>
    </citation>
    <scope>NUCLEOTIDE SEQUENCE</scope>
    <source>
        <strain evidence="9">17X</strain>
    </source>
</reference>
<proteinExistence type="inferred from homology"/>
<dbReference type="AlphaFoldDB" id="A0A078KCW0"/>
<dbReference type="Pfam" id="PF02847">
    <property type="entry name" value="MA3"/>
    <property type="match status" value="1"/>
</dbReference>
<feature type="compositionally biased region" description="Acidic residues" evidence="6">
    <location>
        <begin position="205"/>
        <end position="214"/>
    </location>
</feature>
<reference evidence="10 11" key="1">
    <citation type="journal article" date="2014" name="BMC Biol.">
        <title>A comprehensive evaluation of rodent malaria parasite genomes and gene expression.</title>
        <authorList>
            <person name="Otto T.D."/>
            <person name="Bohme U."/>
            <person name="Jackson A.P."/>
            <person name="Hunt M."/>
            <person name="Franke-Fayard B."/>
            <person name="Hoeijmakers W.A."/>
            <person name="Religa A.A."/>
            <person name="Robertson L."/>
            <person name="Sanders M."/>
            <person name="Ogun S.A."/>
            <person name="Cunningham D."/>
            <person name="Erhart A."/>
            <person name="Billker O."/>
            <person name="Khan S.M."/>
            <person name="Stunnenberg H.G."/>
            <person name="Langhorne J."/>
            <person name="Holder A.A."/>
            <person name="Waters A.P."/>
            <person name="Newbold C.I."/>
            <person name="Pain A."/>
            <person name="Berriman M."/>
            <person name="Janse C.J."/>
        </authorList>
    </citation>
    <scope>NUCLEOTIDE SEQUENCE [LARGE SCALE GENOMIC DNA]</scope>
    <source>
        <strain evidence="9 10">17X</strain>
        <strain evidence="8 11">YM</strain>
    </source>
</reference>
<evidence type="ECO:0000256" key="6">
    <source>
        <dbReference type="SAM" id="MobiDB-lite"/>
    </source>
</evidence>
<evidence type="ECO:0000313" key="11">
    <source>
        <dbReference type="Proteomes" id="UP000072904"/>
    </source>
</evidence>
<dbReference type="Proteomes" id="UP000072874">
    <property type="component" value="Chromosome 14"/>
</dbReference>
<dbReference type="GeneID" id="3790517"/>
<dbReference type="InterPro" id="IPR050781">
    <property type="entry name" value="CWC22_splicing_factor"/>
</dbReference>
<feature type="compositionally biased region" description="Basic and acidic residues" evidence="6">
    <location>
        <begin position="669"/>
        <end position="680"/>
    </location>
</feature>
<comment type="subcellular location">
    <subcellularLocation>
        <location evidence="1">Nucleus</location>
    </subcellularLocation>
</comment>
<feature type="compositionally biased region" description="Basic and acidic residues" evidence="6">
    <location>
        <begin position="262"/>
        <end position="312"/>
    </location>
</feature>
<feature type="compositionally biased region" description="Basic residues" evidence="6">
    <location>
        <begin position="70"/>
        <end position="85"/>
    </location>
</feature>
<dbReference type="Gene3D" id="1.25.40.180">
    <property type="match status" value="1"/>
</dbReference>
<dbReference type="RefSeq" id="XP_725178.1">
    <property type="nucleotide sequence ID" value="XM_720085.1"/>
</dbReference>
<evidence type="ECO:0000256" key="2">
    <source>
        <dbReference type="ARBA" id="ARBA00006856"/>
    </source>
</evidence>
<dbReference type="Proteomes" id="UP000072904">
    <property type="component" value="Chromosome 14"/>
</dbReference>
<feature type="compositionally biased region" description="Basic and acidic residues" evidence="6">
    <location>
        <begin position="106"/>
        <end position="146"/>
    </location>
</feature>
<keyword evidence="3" id="KW-0507">mRNA processing</keyword>
<evidence type="ECO:0000256" key="3">
    <source>
        <dbReference type="ARBA" id="ARBA00022664"/>
    </source>
</evidence>
<protein>
    <submittedName>
        <fullName evidence="8">Cell cycle control protein, putative</fullName>
    </submittedName>
    <submittedName>
        <fullName evidence="9">Pre-mRNA-splicing factor CWC22, putative</fullName>
    </submittedName>
</protein>
<dbReference type="VEuPathDB" id="PlasmoDB:PY17X_1455300"/>
<dbReference type="GO" id="GO:0000398">
    <property type="term" value="P:mRNA splicing, via spliceosome"/>
    <property type="evidence" value="ECO:0007669"/>
    <property type="project" value="TreeGrafter"/>
</dbReference>
<evidence type="ECO:0000256" key="5">
    <source>
        <dbReference type="ARBA" id="ARBA00023242"/>
    </source>
</evidence>
<dbReference type="VEuPathDB" id="PlasmoDB:PYYM_1456800"/>
<feature type="compositionally biased region" description="Basic and acidic residues" evidence="6">
    <location>
        <begin position="1"/>
        <end position="22"/>
    </location>
</feature>
<feature type="region of interest" description="Disordered" evidence="6">
    <location>
        <begin position="669"/>
        <end position="732"/>
    </location>
</feature>
<feature type="compositionally biased region" description="Basic residues" evidence="6">
    <location>
        <begin position="244"/>
        <end position="253"/>
    </location>
</feature>
<dbReference type="GO" id="GO:0071013">
    <property type="term" value="C:catalytic step 2 spliceosome"/>
    <property type="evidence" value="ECO:0007669"/>
    <property type="project" value="TreeGrafter"/>
</dbReference>
<evidence type="ECO:0000313" key="9">
    <source>
        <dbReference type="EMBL" id="VTZ81863.1"/>
    </source>
</evidence>
<dbReference type="OrthoDB" id="1924287at2759"/>
<reference evidence="9" key="4">
    <citation type="submission" date="2019-05" db="EMBL/GenBank/DDBJ databases">
        <authorList>
            <consortium name="Pathogen Informatics"/>
        </authorList>
    </citation>
    <scope>NUCLEOTIDE SEQUENCE</scope>
    <source>
        <strain evidence="9">17X</strain>
    </source>
</reference>
<dbReference type="InterPro" id="IPR016024">
    <property type="entry name" value="ARM-type_fold"/>
</dbReference>
<name>A0A078KCW0_PLAYE</name>
<dbReference type="VEuPathDB" id="PlasmoDB:Py17XNL_001401380"/>
<dbReference type="SMART" id="SM00544">
    <property type="entry name" value="MA3"/>
    <property type="match status" value="1"/>
</dbReference>
<gene>
    <name evidence="9" type="ORF">PY17X_1455300</name>
    <name evidence="8" type="ORF">PYYM_1456800</name>
</gene>
<dbReference type="PROSITE" id="PS51366">
    <property type="entry name" value="MI"/>
    <property type="match status" value="1"/>
</dbReference>
<sequence>MRKKKKDIDDIQERIGQKEKKNLSKNNRRYLSGKENDTKLAKKEKRENTHSISSVENYSSNSSSDTNNSHKNKSQKSIKLKRKRNVRNESSSSETNKTKKKFGKRQINEHEECSKFDREQYQSNRHEKISKSLNEKKRERKERSDSDEGEDEDDNVRYKKERKKREDKKRENKKRENKKSESDEDEDDNARYKTERKKERKERSDSDEDEDEDDNARYKNDRNKLKRGRSDSSYMRKSREKERKHFRNKKYNKRSVSNSSNEFDKKKKDKSHYQKRDQNEKKKKNSDSIHDSRDYVHKMKREKHEHEHEHEHKFRRNGSSSGSGSSSGRSSGSSSGRSSASSGGGEEKEYDPFDEDLNKDVEINENLIEYAKKKIANITTEDIGRTGGIYIPPFKLERLQNEITNKKSSAYQKNEWMKLKKKINNIVNKVNIDNIGEICYELFECNLIRGKGIFSRAILHAQLSSPAFTNVFTCLLCIVNSKFPNIGLLTIHRTILHFRRAYKRCDKIACFNSVKFIAHMINQRILNEIVGLQLCSLLLQNITNDSIQVCTYFLAEVGQLYMNICRSGLDIIFDRLKDIIQEGNINVKTQYDIEKLWNYRKDYFKDFPTIIEDLDIISEEDKIIHEIDLLDENISNQEELNIFKEVSYEQYEKEDQEWADISRELLDVDDNSRNKQKDTNESNSDDITGNSQNENYSSNSSNSSTDSEKENTNDDSSNEDEEEEDENKEEIHDMTEQYLINLRKNIYLSIMSSLSFEECVHKLLKLTIKSGYEIEICNMLIDCCCMEKTFQKFYALQGERLCKLKIIYQENFEKCFENSYNTAHRLETSKLRNCSKFFAHLLYTDSISWRVFTLIKLTEEDTTSSTRIFTKILLQELTNNMGIKTFYFKINHPAISPFLSGLFPSDNSQNIRFSINFFTAIGLGALTSSMRKLLSTEGH</sequence>
<evidence type="ECO:0000313" key="8">
    <source>
        <dbReference type="EMBL" id="CDU20897.1"/>
    </source>
</evidence>
<dbReference type="SMART" id="SM00543">
    <property type="entry name" value="MIF4G"/>
    <property type="match status" value="1"/>
</dbReference>
<feature type="compositionally biased region" description="Basic and acidic residues" evidence="6">
    <location>
        <begin position="189"/>
        <end position="204"/>
    </location>
</feature>
<dbReference type="EMBL" id="LK934642">
    <property type="protein sequence ID" value="CDU20897.1"/>
    <property type="molecule type" value="Genomic_DNA"/>
</dbReference>
<evidence type="ECO:0000256" key="4">
    <source>
        <dbReference type="ARBA" id="ARBA00023187"/>
    </source>
</evidence>
<feature type="region of interest" description="Disordered" evidence="6">
    <location>
        <begin position="1"/>
        <end position="356"/>
    </location>
</feature>
<feature type="compositionally biased region" description="Low complexity" evidence="6">
    <location>
        <begin position="690"/>
        <end position="705"/>
    </location>
</feature>
<feature type="compositionally biased region" description="Basic and acidic residues" evidence="6">
    <location>
        <begin position="168"/>
        <end position="181"/>
    </location>
</feature>
<evidence type="ECO:0000256" key="1">
    <source>
        <dbReference type="ARBA" id="ARBA00004123"/>
    </source>
</evidence>
<evidence type="ECO:0000313" key="10">
    <source>
        <dbReference type="Proteomes" id="UP000072874"/>
    </source>
</evidence>
<keyword evidence="5" id="KW-0539">Nucleus</keyword>
<reference evidence="8" key="2">
    <citation type="submission" date="2014-05" db="EMBL/GenBank/DDBJ databases">
        <authorList>
            <person name="Aslett A.Martin."/>
            <person name="De Silva Nishadi"/>
        </authorList>
    </citation>
    <scope>NUCLEOTIDE SEQUENCE</scope>
    <source>
        <strain evidence="8">YM</strain>
    </source>
</reference>
<dbReference type="OMA" id="AFTNVFT"/>
<feature type="compositionally biased region" description="Basic and acidic residues" evidence="6">
    <location>
        <begin position="345"/>
        <end position="356"/>
    </location>
</feature>
<dbReference type="VEuPathDB" id="PlasmoDB:PY04825"/>
<feature type="compositionally biased region" description="Acidic residues" evidence="6">
    <location>
        <begin position="716"/>
        <end position="728"/>
    </location>
</feature>
<dbReference type="PANTHER" id="PTHR18034">
    <property type="entry name" value="CELL CYCLE CONTROL PROTEIN CWF22-RELATED"/>
    <property type="match status" value="1"/>
</dbReference>
<dbReference type="KEGG" id="pyo:PY17X_1455300"/>
<organism evidence="8 11">
    <name type="scientific">Plasmodium yoelii</name>
    <dbReference type="NCBI Taxonomy" id="5861"/>
    <lineage>
        <taxon>Eukaryota</taxon>
        <taxon>Sar</taxon>
        <taxon>Alveolata</taxon>
        <taxon>Apicomplexa</taxon>
        <taxon>Aconoidasida</taxon>
        <taxon>Haemosporida</taxon>
        <taxon>Plasmodiidae</taxon>
        <taxon>Plasmodium</taxon>
        <taxon>Plasmodium (Vinckeia)</taxon>
    </lineage>
</organism>
<dbReference type="GO" id="GO:0003723">
    <property type="term" value="F:RNA binding"/>
    <property type="evidence" value="ECO:0007669"/>
    <property type="project" value="InterPro"/>
</dbReference>
<dbReference type="InterPro" id="IPR003891">
    <property type="entry name" value="Initiation_fac_eIF4g_MI"/>
</dbReference>
<feature type="compositionally biased region" description="Low complexity" evidence="6">
    <location>
        <begin position="318"/>
        <end position="341"/>
    </location>
</feature>
<feature type="compositionally biased region" description="Low complexity" evidence="6">
    <location>
        <begin position="51"/>
        <end position="69"/>
    </location>
</feature>
<dbReference type="PANTHER" id="PTHR18034:SF3">
    <property type="entry name" value="PRE-MRNA-SPLICING FACTOR CWC22 HOMOLOG"/>
    <property type="match status" value="1"/>
</dbReference>
<dbReference type="SUPFAM" id="SSF48371">
    <property type="entry name" value="ARM repeat"/>
    <property type="match status" value="1"/>
</dbReference>
<evidence type="ECO:0000259" key="7">
    <source>
        <dbReference type="PROSITE" id="PS51366"/>
    </source>
</evidence>
<keyword evidence="4" id="KW-0508">mRNA splicing</keyword>
<dbReference type="EMBL" id="LM993668">
    <property type="protein sequence ID" value="VTZ81863.1"/>
    <property type="molecule type" value="Genomic_DNA"/>
</dbReference>